<dbReference type="Proteomes" id="UP001235939">
    <property type="component" value="Chromosome 17"/>
</dbReference>
<organism evidence="2 3">
    <name type="scientific">Cordylochernes scorpioides</name>
    <dbReference type="NCBI Taxonomy" id="51811"/>
    <lineage>
        <taxon>Eukaryota</taxon>
        <taxon>Metazoa</taxon>
        <taxon>Ecdysozoa</taxon>
        <taxon>Arthropoda</taxon>
        <taxon>Chelicerata</taxon>
        <taxon>Arachnida</taxon>
        <taxon>Pseudoscorpiones</taxon>
        <taxon>Cheliferoidea</taxon>
        <taxon>Chernetidae</taxon>
        <taxon>Cordylochernes</taxon>
    </lineage>
</organism>
<sequence>MREDTERLAVELASRKADGQRLLERADQLKQLGRHRRAESLLKQHRLIWEQHLGHLRSAEVRLQREVYGHLVACAQISPPDPILTDIIADILDLEDDRSLFKDNVVDPLWHLSTRGTGHDNHAGCGREDLQTWVRHYRESQPVREHLRLHHQHVQEEVQSVWIRYHEMASLLDQELRDVEISIPSYCVAAVKEVLGGEDEVRGSGVGLSVLRGVPVEFQELWCPDPKQKDLFLQDLSRIDDSYRSRLQDVEAASKKQLSATSMPWNSVGHPWLVLCRPRPPSWQDIEIGLFRLIMEQYPADLNDRRVLLFDRLKRTFPTKTLAQLMGLESWLQGQRFHKDRRLKTLEDWARERWAWLLRSVAAVAAIHQALEARQAFRQEALTQKALCHQLRQKVLLAQVEEWRKQRDVDRRQRTLQERQRQAALRAAQQAAAAREERRRVAARHKLQGLYQARLVQQRQAYEAMQTRLEELRQLARLRSIHDRDRVQYRTQLFYQQLQDRQARRLKLKEELRIRELKLEALRKKVRVEAPPDPARVLQATAASQAREQASPDSKPIFEPLCSYPDKEIWRDPRVRLESHLRDSGLLNSEYARQVIHSLRPLARHRKDMVPSLEVAPPSPRHLVSD</sequence>
<protein>
    <submittedName>
        <fullName evidence="2">CCDC148</fullName>
    </submittedName>
</protein>
<reference evidence="2 3" key="1">
    <citation type="submission" date="2022-01" db="EMBL/GenBank/DDBJ databases">
        <title>A chromosomal length assembly of Cordylochernes scorpioides.</title>
        <authorList>
            <person name="Zeh D."/>
            <person name="Zeh J."/>
        </authorList>
    </citation>
    <scope>NUCLEOTIDE SEQUENCE [LARGE SCALE GENOMIC DNA]</scope>
    <source>
        <strain evidence="2">IN4F17</strain>
        <tissue evidence="2">Whole Body</tissue>
    </source>
</reference>
<keyword evidence="1" id="KW-0175">Coiled coil</keyword>
<evidence type="ECO:0000313" key="2">
    <source>
        <dbReference type="EMBL" id="UYV79589.1"/>
    </source>
</evidence>
<accession>A0ABY6LEJ2</accession>
<evidence type="ECO:0000256" key="1">
    <source>
        <dbReference type="ARBA" id="ARBA00023054"/>
    </source>
</evidence>
<proteinExistence type="predicted"/>
<evidence type="ECO:0000313" key="3">
    <source>
        <dbReference type="Proteomes" id="UP001235939"/>
    </source>
</evidence>
<dbReference type="InterPro" id="IPR039902">
    <property type="entry name" value="CCDC148/CCDC112"/>
</dbReference>
<dbReference type="PANTHER" id="PTHR21549">
    <property type="entry name" value="MUTATED IN BLADDER CANCER 1"/>
    <property type="match status" value="1"/>
</dbReference>
<gene>
    <name evidence="2" type="ORF">LAZ67_17003179</name>
</gene>
<dbReference type="PANTHER" id="PTHR21549:SF1">
    <property type="entry name" value="COILED-COIL DOMAIN-CONTAINING PROTEIN 148"/>
    <property type="match status" value="1"/>
</dbReference>
<name>A0ABY6LEJ2_9ARAC</name>
<keyword evidence="3" id="KW-1185">Reference proteome</keyword>
<dbReference type="EMBL" id="CP092879">
    <property type="protein sequence ID" value="UYV79589.1"/>
    <property type="molecule type" value="Genomic_DNA"/>
</dbReference>